<feature type="non-terminal residue" evidence="1">
    <location>
        <position position="153"/>
    </location>
</feature>
<protein>
    <submittedName>
        <fullName evidence="1">Uncharacterized protein</fullName>
    </submittedName>
</protein>
<dbReference type="Proteomes" id="UP000824469">
    <property type="component" value="Unassembled WGS sequence"/>
</dbReference>
<sequence>MSLNDYNHHLSTNEKEMALVLVSPTNKMTPEGFPIYDDDIKFKLEKLGLLQLFDFPYFGKPECLYQWLMSHMHEYYFHFVGCKMRITPQLISHFTGLIFEGDSLEDNSSDKEEIKETVVAYAYKKGLRYFDITDIKDLVMKIFMHLVTKINGH</sequence>
<comment type="caution">
    <text evidence="1">The sequence shown here is derived from an EMBL/GenBank/DDBJ whole genome shotgun (WGS) entry which is preliminary data.</text>
</comment>
<organism evidence="1 2">
    <name type="scientific">Taxus chinensis</name>
    <name type="common">Chinese yew</name>
    <name type="synonym">Taxus wallichiana var. chinensis</name>
    <dbReference type="NCBI Taxonomy" id="29808"/>
    <lineage>
        <taxon>Eukaryota</taxon>
        <taxon>Viridiplantae</taxon>
        <taxon>Streptophyta</taxon>
        <taxon>Embryophyta</taxon>
        <taxon>Tracheophyta</taxon>
        <taxon>Spermatophyta</taxon>
        <taxon>Pinopsida</taxon>
        <taxon>Pinidae</taxon>
        <taxon>Conifers II</taxon>
        <taxon>Cupressales</taxon>
        <taxon>Taxaceae</taxon>
        <taxon>Taxus</taxon>
    </lineage>
</organism>
<dbReference type="EMBL" id="JAHRHJ020003813">
    <property type="protein sequence ID" value="KAH9289041.1"/>
    <property type="molecule type" value="Genomic_DNA"/>
</dbReference>
<evidence type="ECO:0000313" key="1">
    <source>
        <dbReference type="EMBL" id="KAH9289041.1"/>
    </source>
</evidence>
<keyword evidence="2" id="KW-1185">Reference proteome</keyword>
<proteinExistence type="predicted"/>
<evidence type="ECO:0000313" key="2">
    <source>
        <dbReference type="Proteomes" id="UP000824469"/>
    </source>
</evidence>
<dbReference type="AlphaFoldDB" id="A0AA38BRV8"/>
<accession>A0AA38BRV8</accession>
<name>A0AA38BRV8_TAXCH</name>
<gene>
    <name evidence="1" type="ORF">KI387_033158</name>
</gene>
<reference evidence="1 2" key="1">
    <citation type="journal article" date="2021" name="Nat. Plants">
        <title>The Taxus genome provides insights into paclitaxel biosynthesis.</title>
        <authorList>
            <person name="Xiong X."/>
            <person name="Gou J."/>
            <person name="Liao Q."/>
            <person name="Li Y."/>
            <person name="Zhou Q."/>
            <person name="Bi G."/>
            <person name="Li C."/>
            <person name="Du R."/>
            <person name="Wang X."/>
            <person name="Sun T."/>
            <person name="Guo L."/>
            <person name="Liang H."/>
            <person name="Lu P."/>
            <person name="Wu Y."/>
            <person name="Zhang Z."/>
            <person name="Ro D.K."/>
            <person name="Shang Y."/>
            <person name="Huang S."/>
            <person name="Yan J."/>
        </authorList>
    </citation>
    <scope>NUCLEOTIDE SEQUENCE [LARGE SCALE GENOMIC DNA]</scope>
    <source>
        <strain evidence="1">Ta-2019</strain>
    </source>
</reference>